<dbReference type="NCBIfam" id="NF040509">
    <property type="entry name" value="Lacto_palin_RPT"/>
    <property type="match status" value="1"/>
</dbReference>
<protein>
    <submittedName>
        <fullName evidence="1">Uncharacterized protein</fullName>
    </submittedName>
</protein>
<accession>A0A8E0ICA0</accession>
<reference evidence="1 2" key="1">
    <citation type="journal article" date="2013" name="PLoS ONE">
        <title>Lactobacillus paracasei comparative genomics: towards species pan-genome definition and exploitation of diversity.</title>
        <authorList>
            <person name="Smokvina T."/>
            <person name="Wels M."/>
            <person name="Polka J."/>
            <person name="Chervaux C."/>
            <person name="Brisse S."/>
            <person name="Boekhorst J."/>
            <person name="van Hylckama Vlieg J.E."/>
            <person name="Siezen R.J."/>
        </authorList>
    </citation>
    <scope>NUCLEOTIDE SEQUENCE [LARGE SCALE GENOMIC DNA]</scope>
    <source>
        <strain evidence="1 2">Lpp22</strain>
    </source>
</reference>
<dbReference type="AntiFam" id="ANF00266">
    <property type="entry name" value="DNA repeat translations related to WP_020751851.1"/>
</dbReference>
<gene>
    <name evidence="1" type="ORF">Lpp22_0427</name>
</gene>
<evidence type="ECO:0000313" key="1">
    <source>
        <dbReference type="EMBL" id="EPC32491.1"/>
    </source>
</evidence>
<sequence>MCKDLKRNGPSAAITLDAAYTPVSNRVSSRSFFTIGAKSIIFAKFGFINVTVC</sequence>
<proteinExistence type="predicted"/>
<dbReference type="EMBL" id="ANMI01000026">
    <property type="protein sequence ID" value="EPC32491.1"/>
    <property type="molecule type" value="Genomic_DNA"/>
</dbReference>
<organism evidence="1 2">
    <name type="scientific">Lacticaseibacillus paracasei subsp. paracasei Lpp22</name>
    <dbReference type="NCBI Taxonomy" id="1256221"/>
    <lineage>
        <taxon>Bacteria</taxon>
        <taxon>Bacillati</taxon>
        <taxon>Bacillota</taxon>
        <taxon>Bacilli</taxon>
        <taxon>Lactobacillales</taxon>
        <taxon>Lactobacillaceae</taxon>
        <taxon>Lacticaseibacillus</taxon>
    </lineage>
</organism>
<evidence type="ECO:0000313" key="2">
    <source>
        <dbReference type="Proteomes" id="UP000014257"/>
    </source>
</evidence>
<dbReference type="AlphaFoldDB" id="A0A8E0ICA0"/>
<name>A0A8E0ICA0_LACPA</name>
<comment type="caution">
    <text evidence="1">The sequence shown here is derived from an EMBL/GenBank/DDBJ whole genome shotgun (WGS) entry which is preliminary data.</text>
</comment>
<dbReference type="Proteomes" id="UP000014257">
    <property type="component" value="Unassembled WGS sequence"/>
</dbReference>